<feature type="compositionally biased region" description="Acidic residues" evidence="1">
    <location>
        <begin position="270"/>
        <end position="283"/>
    </location>
</feature>
<evidence type="ECO:0000313" key="2">
    <source>
        <dbReference type="EMBL" id="QKX64502.1"/>
    </source>
</evidence>
<proteinExistence type="predicted"/>
<dbReference type="KEGG" id="trg:TRUGW13939_11677"/>
<name>A0A7H8RDD2_TALRU</name>
<dbReference type="PANTHER" id="PTHR37538:SF1">
    <property type="entry name" value="BTB DOMAIN-CONTAINING PROTEIN"/>
    <property type="match status" value="1"/>
</dbReference>
<evidence type="ECO:0000256" key="1">
    <source>
        <dbReference type="SAM" id="MobiDB-lite"/>
    </source>
</evidence>
<protein>
    <submittedName>
        <fullName evidence="2">Uncharacterized protein</fullName>
    </submittedName>
</protein>
<dbReference type="RefSeq" id="XP_035350675.1">
    <property type="nucleotide sequence ID" value="XM_035494782.1"/>
</dbReference>
<dbReference type="GeneID" id="55999154"/>
<dbReference type="EMBL" id="CP055903">
    <property type="protein sequence ID" value="QKX64502.1"/>
    <property type="molecule type" value="Genomic_DNA"/>
</dbReference>
<sequence>MADVKQGENLKLGYNQTTRPPYEFSHTMIMTGEGNEKMRYIVPEEAHNEGTREFTSKWYLTFQNTSRHQFQDWINCIRMRDVGGPIAHTIAHYYATGAYETIATVTYDYTSMAKTEYRRGIEIYMVSKNYKLTGLQELAKGHMTDIATQMPISEIFNVLGDVNWEKFKVHSSDDAHPDKWMSEVHFRERVKAACESEYDQLDGDFRDFSQLNRTLHGRFVQEVVDILREVYLQKSYELVRDLAALKKSIKMKHQSTPTPEQGKEEVQECSPDDEMEEIEDDGDERSSEDGSVTPERATDRHLESSFDNTSTFLFYPIRPSD</sequence>
<evidence type="ECO:0000313" key="3">
    <source>
        <dbReference type="Proteomes" id="UP000509510"/>
    </source>
</evidence>
<reference evidence="3" key="1">
    <citation type="submission" date="2020-06" db="EMBL/GenBank/DDBJ databases">
        <title>A chromosome-scale genome assembly of Talaromyces rugulosus W13939.</title>
        <authorList>
            <person name="Wang B."/>
            <person name="Guo L."/>
            <person name="Ye K."/>
            <person name="Wang L."/>
        </authorList>
    </citation>
    <scope>NUCLEOTIDE SEQUENCE [LARGE SCALE GENOMIC DNA]</scope>
    <source>
        <strain evidence="3">W13939</strain>
    </source>
</reference>
<gene>
    <name evidence="2" type="ORF">TRUGW13939_11677</name>
</gene>
<dbReference type="OrthoDB" id="3594103at2759"/>
<organism evidence="2 3">
    <name type="scientific">Talaromyces rugulosus</name>
    <name type="common">Penicillium rugulosum</name>
    <dbReference type="NCBI Taxonomy" id="121627"/>
    <lineage>
        <taxon>Eukaryota</taxon>
        <taxon>Fungi</taxon>
        <taxon>Dikarya</taxon>
        <taxon>Ascomycota</taxon>
        <taxon>Pezizomycotina</taxon>
        <taxon>Eurotiomycetes</taxon>
        <taxon>Eurotiomycetidae</taxon>
        <taxon>Eurotiales</taxon>
        <taxon>Trichocomaceae</taxon>
        <taxon>Talaromyces</taxon>
        <taxon>Talaromyces sect. Islandici</taxon>
    </lineage>
</organism>
<feature type="region of interest" description="Disordered" evidence="1">
    <location>
        <begin position="251"/>
        <end position="304"/>
    </location>
</feature>
<dbReference type="Proteomes" id="UP000509510">
    <property type="component" value="Chromosome VI"/>
</dbReference>
<keyword evidence="3" id="KW-1185">Reference proteome</keyword>
<dbReference type="PANTHER" id="PTHR37538">
    <property type="entry name" value="BTB DOMAIN-CONTAINING PROTEIN"/>
    <property type="match status" value="1"/>
</dbReference>
<accession>A0A7H8RDD2</accession>
<dbReference type="AlphaFoldDB" id="A0A7H8RDD2"/>